<protein>
    <recommendedName>
        <fullName evidence="3">N-acetylmuramoyl-L-alanine amidase</fullName>
        <ecNumber evidence="3">3.5.1.28</ecNumber>
    </recommendedName>
</protein>
<dbReference type="Gene3D" id="1.10.101.10">
    <property type="entry name" value="PGBD-like superfamily/PGBD"/>
    <property type="match status" value="1"/>
</dbReference>
<evidence type="ECO:0000256" key="5">
    <source>
        <dbReference type="ARBA" id="ARBA00023316"/>
    </source>
</evidence>
<evidence type="ECO:0000313" key="10">
    <source>
        <dbReference type="Proteomes" id="UP000424752"/>
    </source>
</evidence>
<dbReference type="Gene3D" id="3.40.80.10">
    <property type="entry name" value="Peptidoglycan recognition protein-like"/>
    <property type="match status" value="1"/>
</dbReference>
<evidence type="ECO:0000256" key="6">
    <source>
        <dbReference type="SAM" id="MobiDB-lite"/>
    </source>
</evidence>
<accession>A0A6I6EMB7</accession>
<dbReference type="EC" id="3.5.1.28" evidence="3"/>
<feature type="domain" description="N-acetylmuramoyl-L-alanine amidase" evidence="8">
    <location>
        <begin position="37"/>
        <end position="183"/>
    </location>
</feature>
<dbReference type="InterPro" id="IPR036505">
    <property type="entry name" value="Amidase/PGRP_sf"/>
</dbReference>
<evidence type="ECO:0000256" key="2">
    <source>
        <dbReference type="ARBA" id="ARBA00007553"/>
    </source>
</evidence>
<keyword evidence="7" id="KW-0732">Signal</keyword>
<dbReference type="CDD" id="cd06583">
    <property type="entry name" value="PGRP"/>
    <property type="match status" value="1"/>
</dbReference>
<dbReference type="InterPro" id="IPR002477">
    <property type="entry name" value="Peptidoglycan-bd-like"/>
</dbReference>
<dbReference type="AlphaFoldDB" id="A0A6I6EMB7"/>
<evidence type="ECO:0000259" key="8">
    <source>
        <dbReference type="SMART" id="SM00644"/>
    </source>
</evidence>
<evidence type="ECO:0000256" key="7">
    <source>
        <dbReference type="SAM" id="SignalP"/>
    </source>
</evidence>
<dbReference type="GO" id="GO:0009253">
    <property type="term" value="P:peptidoglycan catabolic process"/>
    <property type="evidence" value="ECO:0007669"/>
    <property type="project" value="InterPro"/>
</dbReference>
<dbReference type="KEGG" id="erwi:GN242_09595"/>
<organism evidence="9 10">
    <name type="scientific">Erwinia sorbitola</name>
    <dbReference type="NCBI Taxonomy" id="2681984"/>
    <lineage>
        <taxon>Bacteria</taxon>
        <taxon>Pseudomonadati</taxon>
        <taxon>Pseudomonadota</taxon>
        <taxon>Gammaproteobacteria</taxon>
        <taxon>Enterobacterales</taxon>
        <taxon>Erwiniaceae</taxon>
        <taxon>Erwinia</taxon>
    </lineage>
</organism>
<dbReference type="SUPFAM" id="SSF55846">
    <property type="entry name" value="N-acetylmuramoyl-L-alanine amidase-like"/>
    <property type="match status" value="1"/>
</dbReference>
<dbReference type="InterPro" id="IPR036366">
    <property type="entry name" value="PGBDSf"/>
</dbReference>
<dbReference type="SMART" id="SM00644">
    <property type="entry name" value="Ami_2"/>
    <property type="match status" value="1"/>
</dbReference>
<dbReference type="InterPro" id="IPR002502">
    <property type="entry name" value="Amidase_domain"/>
</dbReference>
<dbReference type="SUPFAM" id="SSF47090">
    <property type="entry name" value="PGBD-like"/>
    <property type="match status" value="1"/>
</dbReference>
<dbReference type="PROSITE" id="PS51257">
    <property type="entry name" value="PROKAR_LIPOPROTEIN"/>
    <property type="match status" value="1"/>
</dbReference>
<name>A0A6I6EMB7_9GAMM</name>
<dbReference type="GO" id="GO:0071555">
    <property type="term" value="P:cell wall organization"/>
    <property type="evidence" value="ECO:0007669"/>
    <property type="project" value="UniProtKB-KW"/>
</dbReference>
<sequence>MKNIALIALIFFITGCANTTDSPQPDNQASHPGYQVNSQHPSQSQSERVRFLILHYTAANDAESLRLLSQGTVSAHYLVPGTGSPLLNQSTVYQLVAEDKRAWHAGVSEWRGRTHLNDSSIGIEIVNLGYKKSSKSLEWYPWDGRQINLVARLARDIIKRYDITPDRVLGHSDVAPTRKVDPGPLFPWQQLAEMGIGAWPDRSTIRHYLAGRAPDDRGSVRNIQIDLARYGYAIPQTGILDALTQQTITAFQMHFRPSDYSGKADAETEAIAAALVAKYHPDSQILRHPPESDMDI</sequence>
<dbReference type="Pfam" id="PF01510">
    <property type="entry name" value="Amidase_2"/>
    <property type="match status" value="1"/>
</dbReference>
<evidence type="ECO:0000256" key="3">
    <source>
        <dbReference type="ARBA" id="ARBA00011901"/>
    </source>
</evidence>
<feature type="signal peptide" evidence="7">
    <location>
        <begin position="1"/>
        <end position="19"/>
    </location>
</feature>
<reference evidence="9 10" key="1">
    <citation type="submission" date="2019-12" db="EMBL/GenBank/DDBJ databases">
        <title>Erwinia sp. nov., isolated from droppings of birds in the Qinghai-Tiebt plateau of China.</title>
        <authorList>
            <person name="Ge Y."/>
        </authorList>
    </citation>
    <scope>NUCLEOTIDE SEQUENCE [LARGE SCALE GENOMIC DNA]</scope>
    <source>
        <strain evidence="9 10">J780</strain>
    </source>
</reference>
<dbReference type="GO" id="GO:0019867">
    <property type="term" value="C:outer membrane"/>
    <property type="evidence" value="ECO:0007669"/>
    <property type="project" value="TreeGrafter"/>
</dbReference>
<dbReference type="Proteomes" id="UP000424752">
    <property type="component" value="Chromosome"/>
</dbReference>
<dbReference type="GO" id="GO:0009254">
    <property type="term" value="P:peptidoglycan turnover"/>
    <property type="evidence" value="ECO:0007669"/>
    <property type="project" value="TreeGrafter"/>
</dbReference>
<gene>
    <name evidence="9" type="ORF">GN242_09595</name>
</gene>
<dbReference type="EMBL" id="CP046509">
    <property type="protein sequence ID" value="QGU87456.1"/>
    <property type="molecule type" value="Genomic_DNA"/>
</dbReference>
<dbReference type="InterPro" id="IPR051206">
    <property type="entry name" value="NAMLAA_amidase_2"/>
</dbReference>
<comment type="similarity">
    <text evidence="2">Belongs to the N-acetylmuramoyl-L-alanine amidase 2 family.</text>
</comment>
<keyword evidence="5" id="KW-0961">Cell wall biogenesis/degradation</keyword>
<keyword evidence="4" id="KW-0378">Hydrolase</keyword>
<dbReference type="Pfam" id="PF01471">
    <property type="entry name" value="PG_binding_1"/>
    <property type="match status" value="1"/>
</dbReference>
<comment type="catalytic activity">
    <reaction evidence="1">
        <text>Hydrolyzes the link between N-acetylmuramoyl residues and L-amino acid residues in certain cell-wall glycopeptides.</text>
        <dbReference type="EC" id="3.5.1.28"/>
    </reaction>
</comment>
<evidence type="ECO:0000313" key="9">
    <source>
        <dbReference type="EMBL" id="QGU87456.1"/>
    </source>
</evidence>
<dbReference type="FunFam" id="3.40.80.10:FF:000003">
    <property type="entry name" value="N-acetylmuramoyl-L-alanine amidase"/>
    <property type="match status" value="1"/>
</dbReference>
<evidence type="ECO:0000256" key="1">
    <source>
        <dbReference type="ARBA" id="ARBA00001561"/>
    </source>
</evidence>
<dbReference type="PANTHER" id="PTHR30417">
    <property type="entry name" value="N-ACETYLMURAMOYL-L-ALANINE AMIDASE AMID"/>
    <property type="match status" value="1"/>
</dbReference>
<dbReference type="PANTHER" id="PTHR30417:SF1">
    <property type="entry name" value="N-ACETYLMURAMOYL-L-ALANINE AMIDASE AMID"/>
    <property type="match status" value="1"/>
</dbReference>
<dbReference type="GO" id="GO:0008745">
    <property type="term" value="F:N-acetylmuramoyl-L-alanine amidase activity"/>
    <property type="evidence" value="ECO:0007669"/>
    <property type="project" value="UniProtKB-EC"/>
</dbReference>
<dbReference type="InterPro" id="IPR036365">
    <property type="entry name" value="PGBD-like_sf"/>
</dbReference>
<dbReference type="RefSeq" id="WP_156287360.1">
    <property type="nucleotide sequence ID" value="NZ_CP046509.1"/>
</dbReference>
<proteinExistence type="inferred from homology"/>
<feature type="region of interest" description="Disordered" evidence="6">
    <location>
        <begin position="22"/>
        <end position="42"/>
    </location>
</feature>
<evidence type="ECO:0000256" key="4">
    <source>
        <dbReference type="ARBA" id="ARBA00022801"/>
    </source>
</evidence>
<feature type="chain" id="PRO_5026009022" description="N-acetylmuramoyl-L-alanine amidase" evidence="7">
    <location>
        <begin position="20"/>
        <end position="296"/>
    </location>
</feature>